<sequence>MTATVTIAANKSHWLDRYAKNHHEWRPQQDQNGDSFWCRRQGIIESAFDADGRYYEGRADVTSLLRLKFISPLSWEQLRQRILLAWTALRLEHVLMRAWAPLIKNEAHGSDEPYFQVPCFDGPEAAIENANQWLSFVEDRPDRIVDDDEFHLHSINTARVVDTNRSLSRLFVLPRKALDNGETVLRFCLVAAHQITDGLTMRVWQESFLRLLNTPLSGLQTSISSLCPLAATKSRLPKAQEDLYPAMSGSVARRRWFWALSRILRHVRKPLSAGFPNPLRHEQPFSESKAYPPTYAEVLDYTSKPPLNTFVVRARVAPDAVSRMVSLCRQAGASVGAGGFALVAMVMMELHERRHPGDQRPFITAFPINPRPFFNHMDPPDSLMLAFCDGIVFPFLPSDLDRDGRFRVLVRHAQRQLSAFQKRVRPQDATDPVAYMGSRGAGRVIAMNYILSVEREELKLPDHLRKNTAGPQGMLAASMNGSSQTCGVSSVGRTTQKPGMYDLSRPIGKGEDDFVADWFDTQGSVRVRDGEFLCGVYGQHDGMEVVVSVDGNAIDEEKAEEFRQRIEIIFNDHSSRVTKSLL</sequence>
<feature type="region of interest" description="Disordered" evidence="1">
    <location>
        <begin position="478"/>
        <end position="501"/>
    </location>
</feature>
<dbReference type="PANTHER" id="PTHR28037">
    <property type="entry name" value="ALCOHOL O-ACETYLTRANSFERASE 1-RELATED"/>
    <property type="match status" value="1"/>
</dbReference>
<protein>
    <submittedName>
        <fullName evidence="2">Uncharacterized protein</fullName>
    </submittedName>
</protein>
<dbReference type="OrthoDB" id="3355480at2759"/>
<dbReference type="Gene3D" id="3.30.559.10">
    <property type="entry name" value="Chloramphenicol acetyltransferase-like domain"/>
    <property type="match status" value="1"/>
</dbReference>
<organism evidence="2 3">
    <name type="scientific">Truncatella angustata</name>
    <dbReference type="NCBI Taxonomy" id="152316"/>
    <lineage>
        <taxon>Eukaryota</taxon>
        <taxon>Fungi</taxon>
        <taxon>Dikarya</taxon>
        <taxon>Ascomycota</taxon>
        <taxon>Pezizomycotina</taxon>
        <taxon>Sordariomycetes</taxon>
        <taxon>Xylariomycetidae</taxon>
        <taxon>Amphisphaeriales</taxon>
        <taxon>Sporocadaceae</taxon>
        <taxon>Truncatella</taxon>
    </lineage>
</organism>
<evidence type="ECO:0000256" key="1">
    <source>
        <dbReference type="SAM" id="MobiDB-lite"/>
    </source>
</evidence>
<evidence type="ECO:0000313" key="2">
    <source>
        <dbReference type="EMBL" id="KAH6648455.1"/>
    </source>
</evidence>
<name>A0A9P8ZSM7_9PEZI</name>
<reference evidence="2" key="1">
    <citation type="journal article" date="2021" name="Nat. Commun.">
        <title>Genetic determinants of endophytism in the Arabidopsis root mycobiome.</title>
        <authorList>
            <person name="Mesny F."/>
            <person name="Miyauchi S."/>
            <person name="Thiergart T."/>
            <person name="Pickel B."/>
            <person name="Atanasova L."/>
            <person name="Karlsson M."/>
            <person name="Huettel B."/>
            <person name="Barry K.W."/>
            <person name="Haridas S."/>
            <person name="Chen C."/>
            <person name="Bauer D."/>
            <person name="Andreopoulos W."/>
            <person name="Pangilinan J."/>
            <person name="LaButti K."/>
            <person name="Riley R."/>
            <person name="Lipzen A."/>
            <person name="Clum A."/>
            <person name="Drula E."/>
            <person name="Henrissat B."/>
            <person name="Kohler A."/>
            <person name="Grigoriev I.V."/>
            <person name="Martin F.M."/>
            <person name="Hacquard S."/>
        </authorList>
    </citation>
    <scope>NUCLEOTIDE SEQUENCE</scope>
    <source>
        <strain evidence="2">MPI-SDFR-AT-0073</strain>
    </source>
</reference>
<dbReference type="AlphaFoldDB" id="A0A9P8ZSM7"/>
<dbReference type="InterPro" id="IPR023213">
    <property type="entry name" value="CAT-like_dom_sf"/>
</dbReference>
<comment type="caution">
    <text evidence="2">The sequence shown here is derived from an EMBL/GenBank/DDBJ whole genome shotgun (WGS) entry which is preliminary data.</text>
</comment>
<evidence type="ECO:0000313" key="3">
    <source>
        <dbReference type="Proteomes" id="UP000758603"/>
    </source>
</evidence>
<dbReference type="GeneID" id="70129366"/>
<dbReference type="PANTHER" id="PTHR28037:SF1">
    <property type="entry name" value="ALCOHOL O-ACETYLTRANSFERASE 1-RELATED"/>
    <property type="match status" value="1"/>
</dbReference>
<proteinExistence type="predicted"/>
<dbReference type="RefSeq" id="XP_045954962.1">
    <property type="nucleotide sequence ID" value="XM_046100474.1"/>
</dbReference>
<dbReference type="EMBL" id="JAGPXC010000007">
    <property type="protein sequence ID" value="KAH6648455.1"/>
    <property type="molecule type" value="Genomic_DNA"/>
</dbReference>
<accession>A0A9P8ZSM7</accession>
<dbReference type="Proteomes" id="UP000758603">
    <property type="component" value="Unassembled WGS sequence"/>
</dbReference>
<gene>
    <name evidence="2" type="ORF">BKA67DRAFT_538491</name>
</gene>
<dbReference type="InterPro" id="IPR052058">
    <property type="entry name" value="Alcohol_O-acetyltransferase"/>
</dbReference>
<keyword evidence="3" id="KW-1185">Reference proteome</keyword>
<feature type="compositionally biased region" description="Polar residues" evidence="1">
    <location>
        <begin position="479"/>
        <end position="497"/>
    </location>
</feature>